<protein>
    <submittedName>
        <fullName evidence="2">SAM domain-containing protein</fullName>
    </submittedName>
</protein>
<name>A0ABP0NHW0_9DINO</name>
<dbReference type="SUPFAM" id="SSF159034">
    <property type="entry name" value="Mib/herc2 domain-like"/>
    <property type="match status" value="1"/>
</dbReference>
<evidence type="ECO:0000313" key="2">
    <source>
        <dbReference type="EMBL" id="CAK9063373.1"/>
    </source>
</evidence>
<gene>
    <name evidence="2" type="ORF">SCF082_LOCUS32825</name>
</gene>
<keyword evidence="3" id="KW-1185">Reference proteome</keyword>
<feature type="compositionally biased region" description="Basic and acidic residues" evidence="1">
    <location>
        <begin position="48"/>
        <end position="80"/>
    </location>
</feature>
<evidence type="ECO:0000313" key="3">
    <source>
        <dbReference type="Proteomes" id="UP001642464"/>
    </source>
</evidence>
<feature type="compositionally biased region" description="Basic and acidic residues" evidence="1">
    <location>
        <begin position="26"/>
        <end position="37"/>
    </location>
</feature>
<reference evidence="2 3" key="1">
    <citation type="submission" date="2024-02" db="EMBL/GenBank/DDBJ databases">
        <authorList>
            <person name="Chen Y."/>
            <person name="Shah S."/>
            <person name="Dougan E. K."/>
            <person name="Thang M."/>
            <person name="Chan C."/>
        </authorList>
    </citation>
    <scope>NUCLEOTIDE SEQUENCE [LARGE SCALE GENOMIC DNA]</scope>
</reference>
<accession>A0ABP0NHW0</accession>
<dbReference type="Pfam" id="PF04979">
    <property type="entry name" value="IPP-2"/>
    <property type="match status" value="1"/>
</dbReference>
<dbReference type="Gene3D" id="1.10.150.50">
    <property type="entry name" value="Transcription Factor, Ets-1"/>
    <property type="match status" value="1"/>
</dbReference>
<dbReference type="InterPro" id="IPR007062">
    <property type="entry name" value="PPI-2"/>
</dbReference>
<dbReference type="Gene3D" id="2.30.30.40">
    <property type="entry name" value="SH3 Domains"/>
    <property type="match status" value="1"/>
</dbReference>
<comment type="caution">
    <text evidence="2">The sequence shown here is derived from an EMBL/GenBank/DDBJ whole genome shotgun (WGS) entry which is preliminary data.</text>
</comment>
<dbReference type="EMBL" id="CAXAMM010028757">
    <property type="protein sequence ID" value="CAK9063373.1"/>
    <property type="molecule type" value="Genomic_DNA"/>
</dbReference>
<evidence type="ECO:0000256" key="1">
    <source>
        <dbReference type="SAM" id="MobiDB-lite"/>
    </source>
</evidence>
<dbReference type="Proteomes" id="UP001642464">
    <property type="component" value="Unassembled WGS sequence"/>
</dbReference>
<organism evidence="2 3">
    <name type="scientific">Durusdinium trenchii</name>
    <dbReference type="NCBI Taxonomy" id="1381693"/>
    <lineage>
        <taxon>Eukaryota</taxon>
        <taxon>Sar</taxon>
        <taxon>Alveolata</taxon>
        <taxon>Dinophyceae</taxon>
        <taxon>Suessiales</taxon>
        <taxon>Symbiodiniaceae</taxon>
        <taxon>Durusdinium</taxon>
    </lineage>
</organism>
<proteinExistence type="predicted"/>
<feature type="region of interest" description="Disordered" evidence="1">
    <location>
        <begin position="1"/>
        <end position="131"/>
    </location>
</feature>
<dbReference type="InterPro" id="IPR013761">
    <property type="entry name" value="SAM/pointed_sf"/>
</dbReference>
<dbReference type="InterPro" id="IPR037252">
    <property type="entry name" value="Mib_Herc2_sf"/>
</dbReference>
<sequence length="1379" mass="154820">MASAVKTVRNGEIDGPCQVEQLPCHEPFEPKEPREPPRSSALRGLLYQRERPARDSKVHWDEECIAEHDKERGTRQKIDEPDTPFVRSPQESDDEAQESASRAQPIRHVKVASQAAEDDEERRTMSPLSPDGMALLTDKLNRGLQFDVHEGEEDLPSKDDWRSKRNAHYRDMAAAFRNVAGISSAAYVLFMGHLFAAIITHKEYKALAQQGWLDNVGRELAKEEMKVLAALQGKNGKVVNSPTVQHVVDYFIKPETKSKKQSYVEVKHCETSSTSFWLAAYCLCQHKVPAADQVLPAVFGSRYLSGIIVHVDSQREIWKRMWCLSEMLASLTHDDLKMSLVTIEESEAGSSAFSLSDHLVGTETEGERRSWDEHFPLSAFGPHQIEIHRSRASDPDDEQALLGQIISASGEAAPTSSTPRNHQAYNLANTKLRSKIEAAAMRVAVLVKDRKMEEHLLTRAANEPTLRSELKRVREATQGLPVSQGSPLAPPAPDPTEEPQAADTEPPSPEPAPPRAIVQGTRTAQDSKRLGARLEYLLKDFPRRAKESTGQDDPTFRIIDESLARGPTGLGYNRPCPRDGQLHCSMVDALRNEDAQKATVFLSWCWDYHLQMYVKTWEQWLQHHPDAAEGFVWQCFFCNNQYRMQEVVVDDSLGEIFQDRLLDIQQMVVMLDKFMQPQYLEREMYTAAKHPGKVTVDIILPPDQAADIQKKVACGDLWEIQSQFQEVNVENAKASRPEDERKVKEIIKRDSGFHAVNEKVRDTMMHWVLGQVRSVLLDPSGTAKSAADFMAAAGLANWVGKLEDAGIQSFEELEDLQDADLEEIGLDLAARKRLLEVLEMGPSAKAEVDFKVQLRQLGLNTSIFEGLSEDEVMRDRKIEEKLANLGEKKKFRKWRQTRLTGEAVVEELVALDMLVERGPDWCYDGDSDDEYTPEDGGPQGVGKVVAFHSKSGEAMASHENCPPRPGWVKVHWQVTGWTRSYRMGTLENPEAVPEAELQFAAATTPQQHARALREVQKGELQLHHLRCTFGYRCGTNFPHYTLFDIRPEACEKVAGFKPGDIVEDEKKQRATCVGLKYRGDAKKVDLWFQVQGNDGAGVYRHSNHDRSLRKVGQKRLQEVKREEAEGASDGEIDHDEREWVAENLKPTLKYLSKSCQQLHFDVRDEIVEKFRMPYKSGDVLIDKGDGEKMTCIGVACDPIRKLAAQNGRSRGQRVVGSVAELWFHLETSSGAGLNAKMHKALSRFQVVHNEPVQEMLAVAGGAPDSWDKETAIGLLESLRGSLKLDFVFPRGAGENTALEKFDVREDVVQNVVGFKPGTVLSLRGAPAGTRLTLVGLRPDPDNGEISVWWHHEDYEEVHAGAGMVPGWEDLRQLMRDTGA</sequence>
<feature type="region of interest" description="Disordered" evidence="1">
    <location>
        <begin position="478"/>
        <end position="526"/>
    </location>
</feature>